<dbReference type="PIRSF" id="PIRSF001093">
    <property type="entry name" value="B-hxosamndse_ab_euk"/>
    <property type="match status" value="1"/>
</dbReference>
<evidence type="ECO:0000256" key="3">
    <source>
        <dbReference type="ARBA" id="ARBA00006285"/>
    </source>
</evidence>
<organism evidence="24 25">
    <name type="scientific">Sparus aurata</name>
    <name type="common">Gilthead sea bream</name>
    <dbReference type="NCBI Taxonomy" id="8175"/>
    <lineage>
        <taxon>Eukaryota</taxon>
        <taxon>Metazoa</taxon>
        <taxon>Chordata</taxon>
        <taxon>Craniata</taxon>
        <taxon>Vertebrata</taxon>
        <taxon>Euteleostomi</taxon>
        <taxon>Actinopterygii</taxon>
        <taxon>Neopterygii</taxon>
        <taxon>Teleostei</taxon>
        <taxon>Neoteleostei</taxon>
        <taxon>Acanthomorphata</taxon>
        <taxon>Eupercaria</taxon>
        <taxon>Spariformes</taxon>
        <taxon>Sparidae</taxon>
        <taxon>Sparus</taxon>
    </lineage>
</organism>
<keyword evidence="25" id="KW-1185">Reference proteome</keyword>
<comment type="similarity">
    <text evidence="3 20">Belongs to the glycosyl hydrolase 20 family.</text>
</comment>
<evidence type="ECO:0000256" key="1">
    <source>
        <dbReference type="ARBA" id="ARBA00001231"/>
    </source>
</evidence>
<dbReference type="Ensembl" id="ENSSAUT00010034427.1">
    <property type="protein sequence ID" value="ENSSAUP00010032697.1"/>
    <property type="gene ID" value="ENSSAUG00010013757.1"/>
</dbReference>
<name>A0A671W410_SPAAU</name>
<evidence type="ECO:0000256" key="14">
    <source>
        <dbReference type="ARBA" id="ARBA00043767"/>
    </source>
</evidence>
<comment type="catalytic activity">
    <reaction evidence="14">
        <text>a ganglioside GM2 (d18:1(4E)) + H2O = a ganglioside GM3 (d18:1(4E)) + N-acetyl-beta-D-galactosamine</text>
        <dbReference type="Rhea" id="RHEA:47940"/>
        <dbReference type="ChEBI" id="CHEBI:15377"/>
        <dbReference type="ChEBI" id="CHEBI:28497"/>
        <dbReference type="ChEBI" id="CHEBI:60065"/>
        <dbReference type="ChEBI" id="CHEBI:71502"/>
    </reaction>
    <physiologicalReaction direction="left-to-right" evidence="14">
        <dbReference type="Rhea" id="RHEA:47941"/>
    </physiologicalReaction>
</comment>
<dbReference type="AlphaFoldDB" id="A0A671W410"/>
<evidence type="ECO:0000256" key="7">
    <source>
        <dbReference type="ARBA" id="ARBA00023157"/>
    </source>
</evidence>
<keyword evidence="8" id="KW-0325">Glycoprotein</keyword>
<dbReference type="PANTHER" id="PTHR22600:SF38">
    <property type="entry name" value="BETA-HEXOSAMINIDASE SUBUNIT BETA"/>
    <property type="match status" value="1"/>
</dbReference>
<dbReference type="InterPro" id="IPR017853">
    <property type="entry name" value="GH"/>
</dbReference>
<gene>
    <name evidence="24" type="primary">HEXB</name>
    <name evidence="24" type="synonym">hexb</name>
</gene>
<keyword evidence="10 20" id="KW-0326">Glycosidase</keyword>
<evidence type="ECO:0000256" key="17">
    <source>
        <dbReference type="ARBA" id="ARBA00046959"/>
    </source>
</evidence>
<keyword evidence="6" id="KW-0443">Lipid metabolism</keyword>
<dbReference type="FunFam" id="3.20.20.80:FF:000063">
    <property type="entry name" value="Beta-hexosaminidase"/>
    <property type="match status" value="1"/>
</dbReference>
<dbReference type="GO" id="GO:0005764">
    <property type="term" value="C:lysosome"/>
    <property type="evidence" value="ECO:0007669"/>
    <property type="project" value="UniProtKB-SubCell"/>
</dbReference>
<comment type="catalytic activity">
    <reaction evidence="1 20">
        <text>Hydrolysis of terminal non-reducing N-acetyl-D-hexosamine residues in N-acetyl-beta-D-hexosaminides.</text>
        <dbReference type="EC" id="3.2.1.52"/>
    </reaction>
</comment>
<evidence type="ECO:0000256" key="16">
    <source>
        <dbReference type="ARBA" id="ARBA00045511"/>
    </source>
</evidence>
<dbReference type="Proteomes" id="UP000472265">
    <property type="component" value="Chromosome 12"/>
</dbReference>
<keyword evidence="7" id="KW-1015">Disulfide bond</keyword>
<evidence type="ECO:0000256" key="12">
    <source>
        <dbReference type="ARBA" id="ARBA00023505"/>
    </source>
</evidence>
<reference evidence="24" key="3">
    <citation type="submission" date="2025-09" db="UniProtKB">
        <authorList>
            <consortium name="Ensembl"/>
        </authorList>
    </citation>
    <scope>IDENTIFICATION</scope>
</reference>
<comment type="catalytic activity">
    <reaction evidence="12">
        <text>beta-D-GalNAc-(1-&gt;4)-alpha-L-IdoA-(1-&gt;3)-beta-D-GalNAc-4-sulfate-(1-&gt;4)-alpha-L-IdoA-(1-&gt;3)-D-GalNAc-4-sulfate + H2O = alpha-L-IdoA-(1-&gt;3)-beta-D-GalNAc-4-sulfate-(1-&gt;4)-alpha-L-IdoA-(1-&gt;3)-D-GalNAc-4-sulfate + N-acetyl-D-galactosamine</text>
        <dbReference type="Rhea" id="RHEA:64372"/>
        <dbReference type="ChEBI" id="CHEBI:15377"/>
        <dbReference type="ChEBI" id="CHEBI:28037"/>
        <dbReference type="ChEBI" id="CHEBI:152565"/>
        <dbReference type="ChEBI" id="CHEBI:152566"/>
    </reaction>
    <physiologicalReaction direction="left-to-right" evidence="12">
        <dbReference type="Rhea" id="RHEA:64373"/>
    </physiologicalReaction>
</comment>
<dbReference type="PRINTS" id="PR00738">
    <property type="entry name" value="GLHYDRLASE20"/>
</dbReference>
<feature type="chain" id="PRO_5025508913" description="Beta-hexosaminidase" evidence="22">
    <location>
        <begin position="20"/>
        <end position="514"/>
    </location>
</feature>
<dbReference type="GO" id="GO:0030203">
    <property type="term" value="P:glycosaminoglycan metabolic process"/>
    <property type="evidence" value="ECO:0007669"/>
    <property type="project" value="TreeGrafter"/>
</dbReference>
<evidence type="ECO:0000256" key="13">
    <source>
        <dbReference type="ARBA" id="ARBA00037865"/>
    </source>
</evidence>
<dbReference type="SUPFAM" id="SSF55545">
    <property type="entry name" value="beta-N-acetylhexosaminidase-like domain"/>
    <property type="match status" value="1"/>
</dbReference>
<dbReference type="GO" id="GO:0004563">
    <property type="term" value="F:beta-N-acetylhexosaminidase activity"/>
    <property type="evidence" value="ECO:0007669"/>
    <property type="project" value="UniProtKB-EC"/>
</dbReference>
<comment type="catalytic activity">
    <reaction evidence="19">
        <text>N-acetyl-beta-D-6-sulfogalactosaminyl-(1-&gt;4)-alpha-L-iduronyl-(1-&gt;3)-N-acetyl-D-6-sulfogalactosamine + H2O = alpha-L-iduronyl-(1-&gt;3)-N-acetyl-D-6-sulfogalactosamine + N-acetyl-D-6-sulfogalactosamine</text>
        <dbReference type="Rhea" id="RHEA:64384"/>
        <dbReference type="ChEBI" id="CHEBI:15377"/>
        <dbReference type="ChEBI" id="CHEBI:152567"/>
        <dbReference type="ChEBI" id="CHEBI:152568"/>
        <dbReference type="ChEBI" id="CHEBI:153064"/>
    </reaction>
    <physiologicalReaction direction="left-to-right" evidence="19">
        <dbReference type="Rhea" id="RHEA:64385"/>
    </physiologicalReaction>
</comment>
<dbReference type="GO" id="GO:0016020">
    <property type="term" value="C:membrane"/>
    <property type="evidence" value="ECO:0007669"/>
    <property type="project" value="TreeGrafter"/>
</dbReference>
<comment type="catalytic activity">
    <reaction evidence="15">
        <text>a ganglioside GM2 + H2O = a ganglioside GM3 + N-acetyl-beta-D-galactosamine</text>
        <dbReference type="Rhea" id="RHEA:47968"/>
        <dbReference type="ChEBI" id="CHEBI:15377"/>
        <dbReference type="ChEBI" id="CHEBI:28497"/>
        <dbReference type="ChEBI" id="CHEBI:79210"/>
        <dbReference type="ChEBI" id="CHEBI:79218"/>
    </reaction>
    <physiologicalReaction direction="left-to-right" evidence="15">
        <dbReference type="Rhea" id="RHEA:47969"/>
    </physiologicalReaction>
</comment>
<dbReference type="EC" id="3.2.1.52" evidence="20"/>
<evidence type="ECO:0000256" key="19">
    <source>
        <dbReference type="ARBA" id="ARBA00049464"/>
    </source>
</evidence>
<comment type="subcellular location">
    <subcellularLocation>
        <location evidence="13">Cytoplasmic vesicle</location>
        <location evidence="13">Secretory vesicle</location>
        <location evidence="13">Cortical granule</location>
    </subcellularLocation>
    <subcellularLocation>
        <location evidence="2">Lysosome</location>
    </subcellularLocation>
</comment>
<comment type="function">
    <text evidence="16">Hydrolyzes the non-reducing end N-acetyl-D-hexosamine and/or sulfated N-acetyl-D-hexosamine of glycoconjugates, such as the oligosaccharide moieties from proteins and neutral glycolipids, or from certain mucopolysaccharides. The isozyme B does not hydrolyze each of these substrates, however hydrolyzes efficiently neutral oligosaccharide. Only the isozyme A is responsible for the degradation of GM2 gangliosides in the presence of GM2A. During fertilization is responsible, at least in part, for the zona block to polyspermy. Present in the cortical granules of non-activated oocytes, is exocytosed during the cortical reaction in response to oocyte activation and inactivates the sperm galactosyltransferase-binding site, accounting for the block in sperm binding to the zona pellucida.</text>
</comment>
<feature type="active site" description="Proton donor" evidence="21">
    <location>
        <position position="331"/>
    </location>
</feature>
<dbReference type="SUPFAM" id="SSF51445">
    <property type="entry name" value="(Trans)glycosidases"/>
    <property type="match status" value="1"/>
</dbReference>
<evidence type="ECO:0000256" key="9">
    <source>
        <dbReference type="ARBA" id="ARBA00023228"/>
    </source>
</evidence>
<dbReference type="GO" id="GO:0006689">
    <property type="term" value="P:ganglioside catabolic process"/>
    <property type="evidence" value="ECO:0007669"/>
    <property type="project" value="TreeGrafter"/>
</dbReference>
<evidence type="ECO:0000313" key="25">
    <source>
        <dbReference type="Proteomes" id="UP000472265"/>
    </source>
</evidence>
<dbReference type="Gene3D" id="3.30.379.10">
    <property type="entry name" value="Chitobiase/beta-hexosaminidase domain 2-like"/>
    <property type="match status" value="1"/>
</dbReference>
<dbReference type="Gene3D" id="3.20.20.80">
    <property type="entry name" value="Glycosidases"/>
    <property type="match status" value="1"/>
</dbReference>
<evidence type="ECO:0000256" key="18">
    <source>
        <dbReference type="ARBA" id="ARBA00047301"/>
    </source>
</evidence>
<sequence>MITTVRWTVLLLALGFCRGLKHNYIDDYEVVEVEEDWDLVFQPSEHGSLWPLPQKVQISDVSFKLMSSSFRIVDAKQSSAGPSCSLLQDAYRRYYEYMFGSAKRQQLYKSRRTGPTELTELQVWITSPDSECDGYPSVTSVESCECLETFSQLVYEDEYGTKSINSTQINDFPRFAHRGILLDTSRHFLPVKVILANLETMAMNKINVFHWHIVDDPSFPYLSRTFPQLSRQGAYHPYTHVYTPADVKMVIEWARLRGIRVIPEFDTPGHTQSWGKGQADLLTPCYSGAKPSGTFGPVNPILNTTYDFMKLFFGEISTVFPDAYVHLGGDEVDFTCWKSNPDIQKFMEQQGFGDDYSKLESFYIQKCVSHFVATKKGYMIWQEVFDNGVKLKSDTVVHVWIGGGSNDEMSRVTAAGYTTILSAPWYLDYISYAQDWQKYYKVEPLNFNGTEAQKKLVIGGEACLWGEYVDATNLTPRLWPRASAVAERLWSAKDVTDINDAFNRLSMHRCRMVE</sequence>
<evidence type="ECO:0000256" key="11">
    <source>
        <dbReference type="ARBA" id="ARBA00023329"/>
    </source>
</evidence>
<dbReference type="InterPro" id="IPR025705">
    <property type="entry name" value="Beta_hexosaminidase_sua/sub"/>
</dbReference>
<evidence type="ECO:0000313" key="24">
    <source>
        <dbReference type="Ensembl" id="ENSSAUP00010032697.1"/>
    </source>
</evidence>
<keyword evidence="4 22" id="KW-0732">Signal</keyword>
<evidence type="ECO:0000256" key="8">
    <source>
        <dbReference type="ARBA" id="ARBA00023180"/>
    </source>
</evidence>
<feature type="domain" description="Glycoside hydrolase family 20 catalytic" evidence="23">
    <location>
        <begin position="175"/>
        <end position="492"/>
    </location>
</feature>
<keyword evidence="5 20" id="KW-0378">Hydrolase</keyword>
<evidence type="ECO:0000256" key="22">
    <source>
        <dbReference type="SAM" id="SignalP"/>
    </source>
</evidence>
<dbReference type="GeneTree" id="ENSGT00390000008107"/>
<comment type="subunit">
    <text evidence="17">There are 3 forms of beta-hexosaminidase: hexosaminidase A is a heterodimer composed of one subunit alpha and one subunit beta (chain A and B); hexosaminidase B is a homodimer of two beta subunits (two chains A and B); hexosaminidase S is a homodimer of two alpha subunits. The composition of the dimer (isozyme A versus isozyme S) has a significant effect on the substrate specificity of the alpha subunit active site.</text>
</comment>
<keyword evidence="9" id="KW-0458">Lysosome</keyword>
<reference evidence="24" key="1">
    <citation type="submission" date="2021-04" db="EMBL/GenBank/DDBJ databases">
        <authorList>
            <consortium name="Wellcome Sanger Institute Data Sharing"/>
        </authorList>
    </citation>
    <scope>NUCLEOTIDE SEQUENCE [LARGE SCALE GENOMIC DNA]</scope>
</reference>
<accession>A0A671W410</accession>
<evidence type="ECO:0000256" key="4">
    <source>
        <dbReference type="ARBA" id="ARBA00022729"/>
    </source>
</evidence>
<evidence type="ECO:0000256" key="5">
    <source>
        <dbReference type="ARBA" id="ARBA00022801"/>
    </source>
</evidence>
<evidence type="ECO:0000256" key="21">
    <source>
        <dbReference type="PIRSR" id="PIRSR001093-1"/>
    </source>
</evidence>
<evidence type="ECO:0000256" key="20">
    <source>
        <dbReference type="PIRNR" id="PIRNR001093"/>
    </source>
</evidence>
<dbReference type="InterPro" id="IPR029018">
    <property type="entry name" value="Hex-like_dom2"/>
</dbReference>
<dbReference type="PANTHER" id="PTHR22600">
    <property type="entry name" value="BETA-HEXOSAMINIDASE"/>
    <property type="match status" value="1"/>
</dbReference>
<dbReference type="GO" id="GO:0060473">
    <property type="term" value="C:cortical granule"/>
    <property type="evidence" value="ECO:0007669"/>
    <property type="project" value="UniProtKB-SubCell"/>
</dbReference>
<dbReference type="CDD" id="cd06562">
    <property type="entry name" value="GH20_HexA_HexB-like"/>
    <property type="match status" value="1"/>
</dbReference>
<feature type="signal peptide" evidence="22">
    <location>
        <begin position="1"/>
        <end position="19"/>
    </location>
</feature>
<evidence type="ECO:0000259" key="23">
    <source>
        <dbReference type="Pfam" id="PF00728"/>
    </source>
</evidence>
<comment type="catalytic activity">
    <reaction evidence="18">
        <text>N-acetyl-beta-D-galactosaminyl-(1-&gt;4)-beta-D-3-sulfogalactosyl-(1-&gt;4)-beta-D-glucosyl-(1&lt;-&gt;1')-ceramide + H2O = a beta-D-3-sulfogalactosyl-(1-&gt;4)-beta-D-glucosyl-(1&lt;-&gt;1')-ceramide + N-acetyl-beta-D-galactosamine</text>
        <dbReference type="Rhea" id="RHEA:48276"/>
        <dbReference type="ChEBI" id="CHEBI:15377"/>
        <dbReference type="ChEBI" id="CHEBI:28497"/>
        <dbReference type="ChEBI" id="CHEBI:90163"/>
        <dbReference type="ChEBI" id="CHEBI:90164"/>
    </reaction>
    <physiologicalReaction direction="left-to-right" evidence="18">
        <dbReference type="Rhea" id="RHEA:48277"/>
    </physiologicalReaction>
</comment>
<evidence type="ECO:0000256" key="6">
    <source>
        <dbReference type="ARBA" id="ARBA00023098"/>
    </source>
</evidence>
<reference evidence="24" key="2">
    <citation type="submission" date="2025-08" db="UniProtKB">
        <authorList>
            <consortium name="Ensembl"/>
        </authorList>
    </citation>
    <scope>IDENTIFICATION</scope>
</reference>
<protein>
    <recommendedName>
        <fullName evidence="20">Beta-hexosaminidase</fullName>
        <ecNumber evidence="20">3.2.1.52</ecNumber>
    </recommendedName>
</protein>
<evidence type="ECO:0000256" key="2">
    <source>
        <dbReference type="ARBA" id="ARBA00004371"/>
    </source>
</evidence>
<evidence type="ECO:0000256" key="10">
    <source>
        <dbReference type="ARBA" id="ARBA00023295"/>
    </source>
</evidence>
<dbReference type="InterPro" id="IPR015883">
    <property type="entry name" value="Glyco_hydro_20_cat"/>
</dbReference>
<evidence type="ECO:0000256" key="15">
    <source>
        <dbReference type="ARBA" id="ARBA00043827"/>
    </source>
</evidence>
<dbReference type="GO" id="GO:0005975">
    <property type="term" value="P:carbohydrate metabolic process"/>
    <property type="evidence" value="ECO:0007669"/>
    <property type="project" value="InterPro"/>
</dbReference>
<proteinExistence type="inferred from homology"/>
<keyword evidence="11" id="KW-0968">Cytoplasmic vesicle</keyword>
<dbReference type="Pfam" id="PF00728">
    <property type="entry name" value="Glyco_hydro_20"/>
    <property type="match status" value="1"/>
</dbReference>